<feature type="region of interest" description="Disordered" evidence="3">
    <location>
        <begin position="933"/>
        <end position="963"/>
    </location>
</feature>
<feature type="region of interest" description="Disordered" evidence="3">
    <location>
        <begin position="1"/>
        <end position="22"/>
    </location>
</feature>
<dbReference type="InterPro" id="IPR012677">
    <property type="entry name" value="Nucleotide-bd_a/b_plait_sf"/>
</dbReference>
<feature type="domain" description="RRM" evidence="4">
    <location>
        <begin position="137"/>
        <end position="215"/>
    </location>
</feature>
<dbReference type="PROSITE" id="PS50102">
    <property type="entry name" value="RRM"/>
    <property type="match status" value="2"/>
</dbReference>
<dbReference type="OMA" id="IYNRIMW"/>
<dbReference type="GeneID" id="20241971"/>
<sequence length="1044" mass="116429">MAATSKGTHALPNEEKKEIEDTFNEEIEIKVESSESEINGAYENVENQHSFSSKSQFNRGRKILIKSVPPNSKREDLEETLKEFDVKDISLYTNSKQAIITLENDMDPDIADIVVSKLKDSKVGDNELELSILPYSNILVIAHLPKSMTDDGFRDLVSKYKSVEKCTLVCFEETGKSLQYGLVWFNDNRERNRIKEELDWKDVDGCQLHADIIESCSDYNQLISRCLFIDNLPKTFKEAYKLREIFNCVASPVYCQIMRKDNESTGYGIIEYKQSWEAKETWYKLQEYELDGVIINITFCIPTKPAVTIFNRLMKKIDNRNKVKGSLLPDPVLPVTINNPLVKGLANQNPELMKSFMQVLHHLQLSHSKPTSSSAKPGILGPAPMPMNPAMNSNTQLGLLIFLATHLNNNFNQQFTGPLSAQLNLLQKLGQQKNSNDMKLGDPLTAQANNVIQTLKAQVKDKMTPPSLIPSKDHHLPLQQILQNTRNLNLNLLMNLGQIMTNIQNNKTESLMSKNIPPPGMFSSATFNTNNNNYQQRKPYHFMPKNDPPPPLLSNYQFNTSSSSQQFRQPPALLSDRQNTGTRSLLDIGSMSKPVHQPSRPKPLLDNQPPKPLPLLGDSGYGSQRQGLNSAPSSSFTFGDSRYQQKPSQYGNLQFDSANKPSSLLGNVPVDTNRQPSSLFGNLSGDTNRKPSSFLGNLPVDTSRQPSSLGNLPYDNKPTSLLDNLNHNVQNMPKPLMSDPKPRPLLGQIVPNSTSLLGEPPSDFPTNRNINSGCSIYKQSYPSDSSTSSYGQKGSYSGGHDSGCWPDTPDGLNDETFQDIPNKYYPEERQAKIPSLLSSSHSHNNMKISSRGNYNSSTNQFQNPNAAATYPNKIPSLLSANSTYNTQNGLLDTPRQFTSIHSNNGLLSTPSNNYNTSNSNSLIPNLMNYDSNQSLSLTSNRNNDSNYPQSLMSRTSMSTSSSLDGISHFQNDYGSSVDYSNRNYTKNPPSLMATPVGQKRSFSQLLPAPEQSPEGTYVGQHSQGIGGHYADSYSKRMKLDHRFR</sequence>
<feature type="region of interest" description="Disordered" evidence="3">
    <location>
        <begin position="1008"/>
        <end position="1030"/>
    </location>
</feature>
<feature type="compositionally biased region" description="Polar residues" evidence="3">
    <location>
        <begin position="933"/>
        <end position="949"/>
    </location>
</feature>
<dbReference type="KEGG" id="lgi:LOTGIDRAFT_172000"/>
<dbReference type="InterPro" id="IPR050502">
    <property type="entry name" value="Euk_RNA-bind_prot"/>
</dbReference>
<dbReference type="Pfam" id="PF00076">
    <property type="entry name" value="RRM_1"/>
    <property type="match status" value="2"/>
</dbReference>
<evidence type="ECO:0000259" key="4">
    <source>
        <dbReference type="PROSITE" id="PS50102"/>
    </source>
</evidence>
<accession>V4AEL2</accession>
<dbReference type="PANTHER" id="PTHR48025:SF1">
    <property type="entry name" value="RRM DOMAIN-CONTAINING PROTEIN"/>
    <property type="match status" value="1"/>
</dbReference>
<dbReference type="InterPro" id="IPR000504">
    <property type="entry name" value="RRM_dom"/>
</dbReference>
<dbReference type="Proteomes" id="UP000030746">
    <property type="component" value="Unassembled WGS sequence"/>
</dbReference>
<dbReference type="OrthoDB" id="639027at2759"/>
<organism evidence="5 6">
    <name type="scientific">Lottia gigantea</name>
    <name type="common">Giant owl limpet</name>
    <dbReference type="NCBI Taxonomy" id="225164"/>
    <lineage>
        <taxon>Eukaryota</taxon>
        <taxon>Metazoa</taxon>
        <taxon>Spiralia</taxon>
        <taxon>Lophotrochozoa</taxon>
        <taxon>Mollusca</taxon>
        <taxon>Gastropoda</taxon>
        <taxon>Patellogastropoda</taxon>
        <taxon>Lottioidea</taxon>
        <taxon>Lottiidae</taxon>
        <taxon>Lottia</taxon>
    </lineage>
</organism>
<dbReference type="RefSeq" id="XP_009046830.1">
    <property type="nucleotide sequence ID" value="XM_009048582.1"/>
</dbReference>
<feature type="compositionally biased region" description="Polar residues" evidence="3">
    <location>
        <begin position="554"/>
        <end position="568"/>
    </location>
</feature>
<evidence type="ECO:0000256" key="2">
    <source>
        <dbReference type="PROSITE-ProRule" id="PRU00176"/>
    </source>
</evidence>
<dbReference type="SUPFAM" id="SSF54928">
    <property type="entry name" value="RNA-binding domain, RBD"/>
    <property type="match status" value="2"/>
</dbReference>
<reference evidence="5 6" key="1">
    <citation type="journal article" date="2013" name="Nature">
        <title>Insights into bilaterian evolution from three spiralian genomes.</title>
        <authorList>
            <person name="Simakov O."/>
            <person name="Marletaz F."/>
            <person name="Cho S.J."/>
            <person name="Edsinger-Gonzales E."/>
            <person name="Havlak P."/>
            <person name="Hellsten U."/>
            <person name="Kuo D.H."/>
            <person name="Larsson T."/>
            <person name="Lv J."/>
            <person name="Arendt D."/>
            <person name="Savage R."/>
            <person name="Osoegawa K."/>
            <person name="de Jong P."/>
            <person name="Grimwood J."/>
            <person name="Chapman J.A."/>
            <person name="Shapiro H."/>
            <person name="Aerts A."/>
            <person name="Otillar R.P."/>
            <person name="Terry A.Y."/>
            <person name="Boore J.L."/>
            <person name="Grigoriev I.V."/>
            <person name="Lindberg D.R."/>
            <person name="Seaver E.C."/>
            <person name="Weisblat D.A."/>
            <person name="Putnam N.H."/>
            <person name="Rokhsar D.S."/>
        </authorList>
    </citation>
    <scope>NUCLEOTIDE SEQUENCE [LARGE SCALE GENOMIC DNA]</scope>
</reference>
<feature type="compositionally biased region" description="Polar residues" evidence="3">
    <location>
        <begin position="621"/>
        <end position="710"/>
    </location>
</feature>
<dbReference type="InterPro" id="IPR035979">
    <property type="entry name" value="RBD_domain_sf"/>
</dbReference>
<name>V4AEL2_LOTGI</name>
<feature type="region of interest" description="Disordered" evidence="3">
    <location>
        <begin position="837"/>
        <end position="864"/>
    </location>
</feature>
<gene>
    <name evidence="5" type="ORF">LOTGIDRAFT_172000</name>
</gene>
<feature type="region of interest" description="Disordered" evidence="3">
    <location>
        <begin position="751"/>
        <end position="819"/>
    </location>
</feature>
<proteinExistence type="predicted"/>
<feature type="compositionally biased region" description="Low complexity" evidence="3">
    <location>
        <begin position="950"/>
        <end position="963"/>
    </location>
</feature>
<dbReference type="EMBL" id="KB200236">
    <property type="protein sequence ID" value="ESP02444.1"/>
    <property type="molecule type" value="Genomic_DNA"/>
</dbReference>
<keyword evidence="1 2" id="KW-0694">RNA-binding</keyword>
<dbReference type="HOGENOM" id="CLU_292105_0_0_1"/>
<evidence type="ECO:0000256" key="3">
    <source>
        <dbReference type="SAM" id="MobiDB-lite"/>
    </source>
</evidence>
<dbReference type="AlphaFoldDB" id="V4AEL2"/>
<feature type="compositionally biased region" description="Polar residues" evidence="3">
    <location>
        <begin position="846"/>
        <end position="864"/>
    </location>
</feature>
<feature type="region of interest" description="Disordered" evidence="3">
    <location>
        <begin position="514"/>
        <end position="718"/>
    </location>
</feature>
<protein>
    <recommendedName>
        <fullName evidence="4">RRM domain-containing protein</fullName>
    </recommendedName>
</protein>
<dbReference type="PANTHER" id="PTHR48025">
    <property type="entry name" value="OS02G0815200 PROTEIN"/>
    <property type="match status" value="1"/>
</dbReference>
<evidence type="ECO:0000256" key="1">
    <source>
        <dbReference type="ARBA" id="ARBA00022884"/>
    </source>
</evidence>
<dbReference type="Gene3D" id="3.30.70.330">
    <property type="match status" value="3"/>
</dbReference>
<dbReference type="SMART" id="SM00360">
    <property type="entry name" value="RRM"/>
    <property type="match status" value="3"/>
</dbReference>
<feature type="domain" description="RRM" evidence="4">
    <location>
        <begin position="225"/>
        <end position="302"/>
    </location>
</feature>
<feature type="compositionally biased region" description="Polar residues" evidence="3">
    <location>
        <begin position="764"/>
        <end position="778"/>
    </location>
</feature>
<keyword evidence="6" id="KW-1185">Reference proteome</keyword>
<evidence type="ECO:0000313" key="6">
    <source>
        <dbReference type="Proteomes" id="UP000030746"/>
    </source>
</evidence>
<dbReference type="GO" id="GO:0003729">
    <property type="term" value="F:mRNA binding"/>
    <property type="evidence" value="ECO:0007669"/>
    <property type="project" value="TreeGrafter"/>
</dbReference>
<dbReference type="CTD" id="20241971"/>
<evidence type="ECO:0000313" key="5">
    <source>
        <dbReference type="EMBL" id="ESP02444.1"/>
    </source>
</evidence>
<feature type="compositionally biased region" description="Low complexity" evidence="3">
    <location>
        <begin position="780"/>
        <end position="795"/>
    </location>
</feature>
<dbReference type="STRING" id="225164.V4AEL2"/>